<evidence type="ECO:0000259" key="5">
    <source>
        <dbReference type="PROSITE" id="PS50222"/>
    </source>
</evidence>
<feature type="coiled-coil region" evidence="2">
    <location>
        <begin position="648"/>
        <end position="682"/>
    </location>
</feature>
<protein>
    <recommendedName>
        <fullName evidence="8">Calmodulin</fullName>
    </recommendedName>
</protein>
<feature type="domain" description="WW" evidence="4">
    <location>
        <begin position="106"/>
        <end position="139"/>
    </location>
</feature>
<feature type="domain" description="EF-hand" evidence="5">
    <location>
        <begin position="739"/>
        <end position="774"/>
    </location>
</feature>
<dbReference type="Pfam" id="PF00397">
    <property type="entry name" value="WW"/>
    <property type="match status" value="1"/>
</dbReference>
<feature type="domain" description="EF-hand" evidence="5">
    <location>
        <begin position="505"/>
        <end position="540"/>
    </location>
</feature>
<dbReference type="InterPro" id="IPR002048">
    <property type="entry name" value="EF_hand_dom"/>
</dbReference>
<evidence type="ECO:0000313" key="6">
    <source>
        <dbReference type="EMBL" id="TMW68093.1"/>
    </source>
</evidence>
<dbReference type="SUPFAM" id="SSF51045">
    <property type="entry name" value="WW domain"/>
    <property type="match status" value="2"/>
</dbReference>
<dbReference type="PROSITE" id="PS01159">
    <property type="entry name" value="WW_DOMAIN_1"/>
    <property type="match status" value="2"/>
</dbReference>
<keyword evidence="2" id="KW-0175">Coiled coil</keyword>
<dbReference type="PANTHER" id="PTHR23064">
    <property type="entry name" value="TROPONIN"/>
    <property type="match status" value="1"/>
</dbReference>
<dbReference type="Gene3D" id="1.10.238.10">
    <property type="entry name" value="EF-hand"/>
    <property type="match status" value="3"/>
</dbReference>
<evidence type="ECO:0000313" key="7">
    <source>
        <dbReference type="Proteomes" id="UP000794436"/>
    </source>
</evidence>
<evidence type="ECO:0000256" key="1">
    <source>
        <dbReference type="ARBA" id="ARBA00022837"/>
    </source>
</evidence>
<feature type="domain" description="EF-hand" evidence="5">
    <location>
        <begin position="703"/>
        <end position="738"/>
    </location>
</feature>
<evidence type="ECO:0008006" key="8">
    <source>
        <dbReference type="Google" id="ProtNLM"/>
    </source>
</evidence>
<dbReference type="InterPro" id="IPR002110">
    <property type="entry name" value="Ankyrin_rpt"/>
</dbReference>
<dbReference type="OrthoDB" id="66458at2759"/>
<dbReference type="CDD" id="cd00201">
    <property type="entry name" value="WW"/>
    <property type="match status" value="2"/>
</dbReference>
<feature type="domain" description="WW" evidence="4">
    <location>
        <begin position="408"/>
        <end position="438"/>
    </location>
</feature>
<dbReference type="PROSITE" id="PS50222">
    <property type="entry name" value="EF_HAND_2"/>
    <property type="match status" value="5"/>
</dbReference>
<dbReference type="InterPro" id="IPR001202">
    <property type="entry name" value="WW_dom"/>
</dbReference>
<dbReference type="GO" id="GO:0005509">
    <property type="term" value="F:calcium ion binding"/>
    <property type="evidence" value="ECO:0007669"/>
    <property type="project" value="InterPro"/>
</dbReference>
<dbReference type="SUPFAM" id="SSF47473">
    <property type="entry name" value="EF-hand"/>
    <property type="match status" value="2"/>
</dbReference>
<dbReference type="InterPro" id="IPR036020">
    <property type="entry name" value="WW_dom_sf"/>
</dbReference>
<dbReference type="Pfam" id="PF13499">
    <property type="entry name" value="EF-hand_7"/>
    <property type="match status" value="2"/>
</dbReference>
<keyword evidence="1" id="KW-0106">Calcium</keyword>
<dbReference type="InterPro" id="IPR011992">
    <property type="entry name" value="EF-hand-dom_pair"/>
</dbReference>
<dbReference type="InterPro" id="IPR052591">
    <property type="entry name" value="CML21-like"/>
</dbReference>
<dbReference type="SUPFAM" id="SSF48403">
    <property type="entry name" value="Ankyrin repeat"/>
    <property type="match status" value="1"/>
</dbReference>
<dbReference type="SMART" id="SM00054">
    <property type="entry name" value="EFh"/>
    <property type="match status" value="5"/>
</dbReference>
<feature type="domain" description="EF-hand" evidence="5">
    <location>
        <begin position="171"/>
        <end position="206"/>
    </location>
</feature>
<evidence type="ECO:0000256" key="3">
    <source>
        <dbReference type="SAM" id="MobiDB-lite"/>
    </source>
</evidence>
<dbReference type="Gene3D" id="1.25.40.20">
    <property type="entry name" value="Ankyrin repeat-containing domain"/>
    <property type="match status" value="2"/>
</dbReference>
<dbReference type="CDD" id="cd00051">
    <property type="entry name" value="EFh"/>
    <property type="match status" value="2"/>
</dbReference>
<dbReference type="PROSITE" id="PS50096">
    <property type="entry name" value="IQ"/>
    <property type="match status" value="1"/>
</dbReference>
<dbReference type="SMART" id="SM00248">
    <property type="entry name" value="ANK"/>
    <property type="match status" value="4"/>
</dbReference>
<evidence type="ECO:0000256" key="2">
    <source>
        <dbReference type="SAM" id="Coils"/>
    </source>
</evidence>
<sequence>MATFDEEAYAAEYWALDAEAYGVCAELAPEYAGDSVALGDLDELCRRMRRPLRDDRERLQLMTDLDPQNDMRISRAAFTAWLVQDLYQERQLALAREYHKTAQTVPVATPTWEEVHDDPETTYYHNVFTGETSWDRPVFIQSVWKHLHRVEEVRLLKAGDSVVFSDVATIEMLADLRDLFVQYDEDRSETLDTSEFQDLCVAMGVSLGGGDGQHDLFALIQEIDPFSASGVVSWEAMMHYWISNAPFQRRSKINAPFELWERVESLHLRNTPVMFRHTVTQAERWNHPEMEQRIVNLLTKLFPSSKLEWKQRIQQLYEIQAQLTTKVGDAKQLESKGEDVPQVWSIQHCRSVLGQLGHECTRKSHLEAAIAAINSRYGDPADPTARESLTETTVERWMLQAIERVEMNGWEEAIDPSTGQVYYYHEVNGVTQWDPPHLEAQMNKMMTRFASSGDDNGSLSIDDRIQRIFRHYDIDESGTIGFDEFQRMYVAMLGRKEALDEKNEAARQQIRQVFAVLDTSGDGDVSLDEFTTWWKTKMQIEATETDEAKRLRVAQDRWRVAVEFLRNQDVLIAKDAVEESEPVDEEGKVYWFESNILPRLVGLLGKYPLKGLAYRQALKELVHTIDQEVRLQEFLTWYLTFEAREREKEEMEILKARALAQLKAQEAEAKEKARKLKMLRKGQLITKVIAEDKDKPPEPAELVWKRHIETLFRKFDRDSSGYLDVSELQQLTHALGQALNHEQVQQMMAVMDTSSDEQVSFDEFFTFWSAFQRRKAQDGSPAGKKKKATAATTESKEGDGDPKRREAISMIDASARWAVRMDLAKDKALNLSIQDVRGALSDWKDALLDRPRKKKESEEKARQDQLYIEELKQRRVFIPTKRRRYAHLDVTWIEPEVVRCVVDIIRTITLSAHPPPRQDAAQRIQRIMRGVLTRKHMLEEIKRRFQTHIDVNTSFYYYVDTDQNGRVWLNRPVYPTITSSAFPWDSADCRTKVERYQFDKRKGEMRRKRQFYEAHVLSTTTKWSRETWESERRLFVPSSFVLYDILESVRHRMLGSIWTAIRDRDLVLVELMAHRHLRQLYQRSGSDAASPLPLHHVVQHHQDFSLSVIRAVFEGYPEAVRCQDAYGRTPLHHAFRARASFTVIQLLLSRAIMYRDRVTREKRTVWEIQSTTGDTPLHTALRYGISLEVLRWVLKHIAHKEKDAPCLLDTLMKLRNKHDQALFHLTVDQFDASSTVRAMYWKSVVLILLRTWQPSELCAYPNKTGDLPLHLAIEGYNRVLQPHSQSECTSSETETCQWLIGQLITALPVTLLTRRWRDDTLAIHLLIRFKPIPDTFVCELLQSTMSVISDASTASTLLQLPVTKTTLLHYALLHRPHAESLLLELLRIMPTACQAKMQPNDDFPLHLAALHGASSTILTRMIEICPPACQERNKKREYPLHMAIQSDANESVANVRLLLQTCPFILSDQEERRGLRALVLAANQKRPNAQVLLELLEQTPAQPLGTTDRKQRQSVTPLYALSMRKCDADITQSRIVRQLENNFEGVDDEDAYFLALAKAKHRKQHHCPNPQWTFPKILELVEHNPIDEAVIQRALLAINQKLECLHRDNQSTAQEVMANGEDPSYQVILESVTLNADWMLVRRVHQIMYEMPWNARIQLLGQAILKKLLPNAYAKATYKARIDPYFNL</sequence>
<name>A0A8K1CTN9_PYTOL</name>
<dbReference type="Proteomes" id="UP000794436">
    <property type="component" value="Unassembled WGS sequence"/>
</dbReference>
<reference evidence="6" key="1">
    <citation type="submission" date="2019-03" db="EMBL/GenBank/DDBJ databases">
        <title>Long read genome sequence of the mycoparasitic Pythium oligandrum ATCC 38472 isolated from sugarbeet rhizosphere.</title>
        <authorList>
            <person name="Gaulin E."/>
        </authorList>
    </citation>
    <scope>NUCLEOTIDE SEQUENCE</scope>
    <source>
        <strain evidence="6">ATCC 38472_TT</strain>
    </source>
</reference>
<keyword evidence="7" id="KW-1185">Reference proteome</keyword>
<evidence type="ECO:0000259" key="4">
    <source>
        <dbReference type="PROSITE" id="PS50020"/>
    </source>
</evidence>
<gene>
    <name evidence="6" type="ORF">Poli38472_007765</name>
</gene>
<comment type="caution">
    <text evidence="6">The sequence shown here is derived from an EMBL/GenBank/DDBJ whole genome shotgun (WGS) entry which is preliminary data.</text>
</comment>
<dbReference type="PROSITE" id="PS50020">
    <property type="entry name" value="WW_DOMAIN_2"/>
    <property type="match status" value="2"/>
</dbReference>
<feature type="domain" description="EF-hand" evidence="5">
    <location>
        <begin position="460"/>
        <end position="495"/>
    </location>
</feature>
<dbReference type="PROSITE" id="PS00018">
    <property type="entry name" value="EF_HAND_1"/>
    <property type="match status" value="3"/>
</dbReference>
<dbReference type="SMART" id="SM00456">
    <property type="entry name" value="WW"/>
    <property type="match status" value="2"/>
</dbReference>
<accession>A0A8K1CTN9</accession>
<dbReference type="InterPro" id="IPR018247">
    <property type="entry name" value="EF_Hand_1_Ca_BS"/>
</dbReference>
<dbReference type="InterPro" id="IPR036770">
    <property type="entry name" value="Ankyrin_rpt-contain_sf"/>
</dbReference>
<feature type="compositionally biased region" description="Basic and acidic residues" evidence="3">
    <location>
        <begin position="794"/>
        <end position="806"/>
    </location>
</feature>
<dbReference type="Gene3D" id="2.20.70.10">
    <property type="match status" value="2"/>
</dbReference>
<dbReference type="EMBL" id="SPLM01000003">
    <property type="protein sequence ID" value="TMW68093.1"/>
    <property type="molecule type" value="Genomic_DNA"/>
</dbReference>
<feature type="region of interest" description="Disordered" evidence="3">
    <location>
        <begin position="776"/>
        <end position="806"/>
    </location>
</feature>
<proteinExistence type="predicted"/>
<organism evidence="6 7">
    <name type="scientific">Pythium oligandrum</name>
    <name type="common">Mycoparasitic fungus</name>
    <dbReference type="NCBI Taxonomy" id="41045"/>
    <lineage>
        <taxon>Eukaryota</taxon>
        <taxon>Sar</taxon>
        <taxon>Stramenopiles</taxon>
        <taxon>Oomycota</taxon>
        <taxon>Peronosporomycetes</taxon>
        <taxon>Pythiales</taxon>
        <taxon>Pythiaceae</taxon>
        <taxon>Pythium</taxon>
    </lineage>
</organism>